<dbReference type="Proteomes" id="UP000476030">
    <property type="component" value="Unassembled WGS sequence"/>
</dbReference>
<dbReference type="AlphaFoldDB" id="A0A6L8W7V8"/>
<evidence type="ECO:0000313" key="3">
    <source>
        <dbReference type="Proteomes" id="UP000476030"/>
    </source>
</evidence>
<comment type="caution">
    <text evidence="2">The sequence shown here is derived from an EMBL/GenBank/DDBJ whole genome shotgun (WGS) entry which is preliminary data.</text>
</comment>
<evidence type="ECO:0000313" key="2">
    <source>
        <dbReference type="EMBL" id="MZR30613.1"/>
    </source>
</evidence>
<reference evidence="2 3" key="1">
    <citation type="submission" date="2019-12" db="EMBL/GenBank/DDBJ databases">
        <title>Snethiella sp. nov. sp. isolated from sea sand.</title>
        <authorList>
            <person name="Kim J."/>
            <person name="Jeong S.E."/>
            <person name="Jung H.S."/>
            <person name="Jeon C.O."/>
        </authorList>
    </citation>
    <scope>NUCLEOTIDE SEQUENCE [LARGE SCALE GENOMIC DNA]</scope>
    <source>
        <strain evidence="2 3">DP05</strain>
    </source>
</reference>
<feature type="domain" description="Bacterial EndoU nuclease" evidence="1">
    <location>
        <begin position="59"/>
        <end position="178"/>
    </location>
</feature>
<proteinExistence type="predicted"/>
<dbReference type="GO" id="GO:0004519">
    <property type="term" value="F:endonuclease activity"/>
    <property type="evidence" value="ECO:0007669"/>
    <property type="project" value="InterPro"/>
</dbReference>
<gene>
    <name evidence="2" type="ORF">GQE98_08200</name>
</gene>
<dbReference type="InterPro" id="IPR029501">
    <property type="entry name" value="EndoU_bac"/>
</dbReference>
<accession>A0A6L8W7V8</accession>
<dbReference type="EMBL" id="WTUW01000002">
    <property type="protein sequence ID" value="MZR30613.1"/>
    <property type="molecule type" value="Genomic_DNA"/>
</dbReference>
<name>A0A6L8W7V8_9PROT</name>
<evidence type="ECO:0000259" key="1">
    <source>
        <dbReference type="Pfam" id="PF14436"/>
    </source>
</evidence>
<dbReference type="RefSeq" id="WP_161315180.1">
    <property type="nucleotide sequence ID" value="NZ_WTUW01000002.1"/>
</dbReference>
<dbReference type="Pfam" id="PF14436">
    <property type="entry name" value="EndoU_bacteria"/>
    <property type="match status" value="1"/>
</dbReference>
<keyword evidence="3" id="KW-1185">Reference proteome</keyword>
<sequence>MDLLSGVVRKIKRSPFRKTGVTIAALALLAFLHVFTPLFSSESPARGFWSETAPSLNLTHIFDGEINRHGKPVGFHVAPREPMGAKSRIKEILSGPNRVGVYTAIVEIYDPDERQWKEKFSSFFPDDFSREQIIKSILFALSNNMLPSGSRWRGPSGHGFLIEGYRFSDGYINTAYPLYVAD</sequence>
<organism evidence="2 3">
    <name type="scientific">Sneathiella litorea</name>
    <dbReference type="NCBI Taxonomy" id="2606216"/>
    <lineage>
        <taxon>Bacteria</taxon>
        <taxon>Pseudomonadati</taxon>
        <taxon>Pseudomonadota</taxon>
        <taxon>Alphaproteobacteria</taxon>
        <taxon>Sneathiellales</taxon>
        <taxon>Sneathiellaceae</taxon>
        <taxon>Sneathiella</taxon>
    </lineage>
</organism>
<protein>
    <recommendedName>
        <fullName evidence="1">Bacterial EndoU nuclease domain-containing protein</fullName>
    </recommendedName>
</protein>